<feature type="region of interest" description="Disordered" evidence="1">
    <location>
        <begin position="1"/>
        <end position="33"/>
    </location>
</feature>
<comment type="caution">
    <text evidence="2">The sequence shown here is derived from an EMBL/GenBank/DDBJ whole genome shotgun (WGS) entry which is preliminary data.</text>
</comment>
<dbReference type="AlphaFoldDB" id="A0A1E3K7M5"/>
<sequence>MNNNKPNKPKNADGTKNAKGTSPSKPHSVFFDEDGNAITSADAASRPIVRLGKDSTIILGPCPPAVAVTTPLRAADGARIAYDTPPHQLPGHTPKAPASDSQMSSQSVGYDDLHIIRGIRFGILKLALLNWWPQGHRDKHMAGPAEVWTQLDPVCLERVGHQ</sequence>
<name>A0A1E3K7M5_9TREE</name>
<gene>
    <name evidence="2" type="ORF">I350_02670</name>
</gene>
<evidence type="ECO:0000256" key="1">
    <source>
        <dbReference type="SAM" id="MobiDB-lite"/>
    </source>
</evidence>
<evidence type="ECO:0000313" key="3">
    <source>
        <dbReference type="Proteomes" id="UP000095149"/>
    </source>
</evidence>
<evidence type="ECO:0000313" key="2">
    <source>
        <dbReference type="EMBL" id="ODO09071.1"/>
    </source>
</evidence>
<protein>
    <submittedName>
        <fullName evidence="2">Uncharacterized protein</fullName>
    </submittedName>
</protein>
<accession>A0A1E3K7M5</accession>
<dbReference type="EMBL" id="MEKH01000004">
    <property type="protein sequence ID" value="ODO09071.1"/>
    <property type="molecule type" value="Genomic_DNA"/>
</dbReference>
<dbReference type="OrthoDB" id="2578280at2759"/>
<dbReference type="Proteomes" id="UP000095149">
    <property type="component" value="Unassembled WGS sequence"/>
</dbReference>
<proteinExistence type="predicted"/>
<organism evidence="2 3">
    <name type="scientific">Cryptococcus amylolentus CBS 6273</name>
    <dbReference type="NCBI Taxonomy" id="1296118"/>
    <lineage>
        <taxon>Eukaryota</taxon>
        <taxon>Fungi</taxon>
        <taxon>Dikarya</taxon>
        <taxon>Basidiomycota</taxon>
        <taxon>Agaricomycotina</taxon>
        <taxon>Tremellomycetes</taxon>
        <taxon>Tremellales</taxon>
        <taxon>Cryptococcaceae</taxon>
        <taxon>Cryptococcus</taxon>
    </lineage>
</organism>
<reference evidence="2 3" key="1">
    <citation type="submission" date="2016-06" db="EMBL/GenBank/DDBJ databases">
        <title>Evolution of pathogenesis and genome organization in the Tremellales.</title>
        <authorList>
            <person name="Cuomo C."/>
            <person name="Litvintseva A."/>
            <person name="Heitman J."/>
            <person name="Chen Y."/>
            <person name="Sun S."/>
            <person name="Springer D."/>
            <person name="Dromer F."/>
            <person name="Young S."/>
            <person name="Zeng Q."/>
            <person name="Chapman S."/>
            <person name="Gujja S."/>
            <person name="Saif S."/>
            <person name="Birren B."/>
        </authorList>
    </citation>
    <scope>NUCLEOTIDE SEQUENCE [LARGE SCALE GENOMIC DNA]</scope>
    <source>
        <strain evidence="2 3">CBS 6273</strain>
    </source>
</reference>